<feature type="repeat" description="WD" evidence="3">
    <location>
        <begin position="2001"/>
        <end position="2033"/>
    </location>
</feature>
<dbReference type="InterPro" id="IPR007111">
    <property type="entry name" value="NACHT_NTPase"/>
</dbReference>
<dbReference type="InterPro" id="IPR036322">
    <property type="entry name" value="WD40_repeat_dom_sf"/>
</dbReference>
<feature type="repeat" description="WD" evidence="3">
    <location>
        <begin position="2393"/>
        <end position="2425"/>
    </location>
</feature>
<dbReference type="eggNOG" id="KOG3602">
    <property type="taxonomic scope" value="Eukaryota"/>
</dbReference>
<dbReference type="eggNOG" id="KOG4155">
    <property type="taxonomic scope" value="Eukaryota"/>
</dbReference>
<dbReference type="InterPro" id="IPR001680">
    <property type="entry name" value="WD40_rpt"/>
</dbReference>
<dbReference type="Xenbase" id="XB-GENE-495387">
    <property type="gene designation" value="tep1"/>
</dbReference>
<feature type="domain" description="TROVE" evidence="4">
    <location>
        <begin position="296"/>
        <end position="737"/>
    </location>
</feature>
<dbReference type="KEGG" id="xtr:100485265"/>
<dbReference type="PANTHER" id="PTHR44791">
    <property type="entry name" value="TELOMERASE PROTEIN COMPONENT 1 TEP1"/>
    <property type="match status" value="1"/>
</dbReference>
<dbReference type="CTD" id="7011"/>
<dbReference type="Gene3D" id="3.40.50.410">
    <property type="entry name" value="von Willebrand factor, type A domain"/>
    <property type="match status" value="1"/>
</dbReference>
<dbReference type="GO" id="GO:0005697">
    <property type="term" value="C:telomerase holoenzyme complex"/>
    <property type="evidence" value="ECO:0000318"/>
    <property type="project" value="GO_Central"/>
</dbReference>
<feature type="repeat" description="WD" evidence="3">
    <location>
        <begin position="2222"/>
        <end position="2262"/>
    </location>
</feature>
<feature type="repeat" description="WD" evidence="3">
    <location>
        <begin position="1963"/>
        <end position="1990"/>
    </location>
</feature>
<accession>F6VGG5</accession>
<dbReference type="AGR" id="Xenbase:XB-GENE-495387"/>
<dbReference type="InterPro" id="IPR008858">
    <property type="entry name" value="TROVE_dom"/>
</dbReference>
<protein>
    <submittedName>
        <fullName evidence="5">Telomerase associated protein 1</fullName>
    </submittedName>
    <submittedName>
        <fullName evidence="7 8">Telomerase protein component 1</fullName>
    </submittedName>
</protein>
<dbReference type="GeneID" id="100485265"/>
<dbReference type="GO" id="GO:0000722">
    <property type="term" value="P:telomere maintenance via recombination"/>
    <property type="evidence" value="ECO:0000318"/>
    <property type="project" value="GO_Central"/>
</dbReference>
<dbReference type="OMA" id="WQILPKG"/>
<dbReference type="InterPro" id="IPR045804">
    <property type="entry name" value="DUF5920"/>
</dbReference>
<dbReference type="CDD" id="cd00200">
    <property type="entry name" value="WD40"/>
    <property type="match status" value="3"/>
</dbReference>
<dbReference type="SUPFAM" id="SSF50978">
    <property type="entry name" value="WD40 repeat-like"/>
    <property type="match status" value="3"/>
</dbReference>
<dbReference type="Pfam" id="PF25048">
    <property type="entry name" value="Beta-prop_TEP1_C"/>
    <property type="match status" value="1"/>
</dbReference>
<feature type="repeat" description="WD" evidence="3">
    <location>
        <begin position="2352"/>
        <end position="2383"/>
    </location>
</feature>
<dbReference type="InterPro" id="IPR036465">
    <property type="entry name" value="vWFA_dom_sf"/>
</dbReference>
<dbReference type="PROSITE" id="PS50294">
    <property type="entry name" value="WD_REPEATS_REGION"/>
    <property type="match status" value="3"/>
</dbReference>
<keyword evidence="6" id="KW-1185">Reference proteome</keyword>
<dbReference type="PROSITE" id="PS00678">
    <property type="entry name" value="WD_REPEATS_1"/>
    <property type="match status" value="2"/>
</dbReference>
<dbReference type="Pfam" id="PF05729">
    <property type="entry name" value="NACHT"/>
    <property type="match status" value="1"/>
</dbReference>
<dbReference type="GO" id="GO:0006278">
    <property type="term" value="P:RNA-templated DNA biosynthetic process"/>
    <property type="evidence" value="ECO:0007669"/>
    <property type="project" value="GOC"/>
</dbReference>
<sequence length="2663" mass="297062">MPSPEKNVSGPSGLLLENTLLRKGRELSQPRRRLALTLPGSDYLSNSACHMSFQRSDHLLLRPSWEKESSMSDRTANSLLSSDLKLTSPVLTSKLALTSNRILNAEQFPTSCTPFTSILSYSTLSSEPCVSTDNSRPAVTSNFSLHTNHPVCAHTSLSSSDTNEKLQFSINSNLGTSNIASISNPALNPNVTLTTLNSTQTSCDDGNSLCLQQMEHSGVRLYSTSNLGNNQENQGLPVFQDDVTTQKRVNSYETDSINGGLSSSYLEETLDNCLPKTLPPIIRPKENEELTGRENSTIKSSQQSLIHQKKMELVSAVCCSLVRGPKFSDSCDETRVKLLALCEELSNLDPEFILKVALYTRQELNIRSTANFMLAVSAFLPACRPHLRRYFCASVQLPADWMEIPRLYQSLAGQGEKLAPLPSCLRRVLTVKFQKFTEYQLAKYNTRRQRGKHSIRKPKVLNCQSTMKIGRNLRSVDKGLKLLQKKFSTPPTPKMKTKDRFSMKSLIQRLHISKPTHHVMGILGCKYPKDLYSFSKSGLEGPWQSDLSGQKMKLKQPQTWDRELSLKGNTGLVWEKLLDSDQVPFMALLRNLRNMIRAGISRQHHNQVTSRLSSERAVIKSRMFPFRFLSAYKVIQDLENQCHVSGKPFPVNVRLIKNIVTSEAASIPELKRYTWSRRQLRGCLAVPAIRQLLKRKKEALRKLRACKMDQAILQKYKKALESAVKISARYNITPLPGRTVILFYVSESMDKPCHGAKDLSVMLEDVSEDVSSDDSSQQSREEIRRHRSPTLIEVGLLLSGMVRDTSESVQVVLFNDQTYILAEFNSSSLLHNVSHLKKQAEDLKSQGRYSSRNKNVAKKYLMELLANRTKVDTLLLFRLSPPSAEFKSVLKQYRREVNTDCLCVTVVPENLQRVEEPDQCSEESHSESSAQEIGEESFDQCNDVVLHGFTEQVLRYVSERGTVRLLDHVAKVNERFQVPEDPDSVKRSHDFGHEVIPSPITQRWRSIRIFISSTFRDMHSERNLIIGQVIPELRSRAACHYLSVEEVDLRWGITEEETRKDRQLHLCLSEVCRSQIFIGILGERYGHVPKTYSLPLLSEYEWIQRYPPGRSITELEAMQFLQNSDTENPGHCKAFFYLRDADLLRSIPSKWVSDFGAESAESEMKMSSLKSRLTEHSSAATYRYSCQWGGERQGKPHLTRLQNFGIRVLEDIWQAIERDYIKEGTLASNEDEEELAQEGFQERQTSLSCARSKLVLSACSQIQERTHASPTNGRLFLVCGDRSQGKTIFMADLVKQLRSSASTTVIYHFMGATPGAHEVEKMLTRICKQLSQGLNRECCNFTSYRALLSEFHDLLRLTSHSLRRNNTLTLLIDGADLLCGRAGETTSEWIPEHLPQRINLVLSVTEGSSLGYSLARQKDTVSISLTSLQPSDRAELVRHWLAVYGKKLEESAFNNQMRLLLIKKGTKHPLYLTMACEELRATAVFERLSDDIEKLPATLPALIQRRLESLEQEHGVTTVSIALAVICLSRKGLPERDLLRILSSLQALNCVFTAKWNAMLAAFAGAQNLPMATFALLLRGVRSVLGLWLPALTSDHRLHLPSCLLRDAVEKRYLMKRDVTKAAHLLMAAHFWTVCSPEDPDSVPVINAECLSELSHHLLCSEQLHTLGWLLTHLPFLRVHAALGLLPHLCQVYSMYEILEQKNGPTTKDCTIHELDRQVSKLPVDVFREFIHNSLPVLSKNPSLFYQQALNEPDCTPVCFQARVIIDNRKECTSHLTMLWNNKPAYMSICRSKSLEIPSLLGCVSLSPSGRMAAVGASSGALHLINTDSGEEVRILHSGCDGVSACNFISDDLLCVGSYDGILEIWKISDGCRMHRAEAHRRQITGCCVSPDQRQLITCSLDYQLKLWETSRGSLLGSISFPYPLACTTFHPRGHVVAVGSWDGKITVLRLENWEKTAVLCGSSSVRAVSFSQDGKWLISGSLDGWVSLWAWEAQVQLSHFKAHSGSTLTCSFLQQGKYLLTGGEDSKVQVWSGGLGRLLGRVDGEIKNSSAISLAVSPSRQLLAVGYHTGTVSVYSVDLGDLVAQTSIEDVTILCVAWLSEEVLVTGTSDSLVRVWKISSGQFTCQLMLKEHQRFVQALAVSSKLLASASGDVSVCLWSLNSLLNSVSPPSPASVLQGHSAAVTCCSFSRNGKLLATGSQDRSVLCWDVSLIPPSVVHALPSCHRDWVTACSWTDADMLVSCSGDGSVCLWDIQREERLLDFAGHQSAVSSAICMGERVITTSRDGCLKVWNLAGLEVANISAHQEQINQSAAFWMPVDRQDDANLVVYVACSDGSVLKWSPLQMDQIQTLYGHGGPVISSSSSNCKVIATASLDGSVRLWEEPSRDGHVMETRHVGRVSAIAYSPDSELVASGGENGDVILWSQQRVLLSLQCSKMCISHLLFTSQRTFCVISNDLKVSRWILLPCKGGGLRAKKAYSIEVDSLVVSASLAPTNKELELQTINGHRILLDIKNGSLKLNRSQTLRSNIEQQISQERMYPGSIITASHPDFGLCDSAGGLWCPSTDTGDSNLTAAEKWERKQIHSASVSCLYVLDEHFITGSADRTVKVWERRTFRQVGLFQCKGAVTCLSAYFTEGNESCAEQFHIACGDQYGNVYLLSCL</sequence>
<dbReference type="SMART" id="SM00320">
    <property type="entry name" value="WD40"/>
    <property type="match status" value="15"/>
</dbReference>
<dbReference type="Bgee" id="ENSXETG00000001751">
    <property type="expression patterns" value="Expressed in skeletal muscle tissue and 15 other cell types or tissues"/>
</dbReference>
<dbReference type="PROSITE" id="PS50988">
    <property type="entry name" value="TROVE"/>
    <property type="match status" value="1"/>
</dbReference>
<evidence type="ECO:0000256" key="1">
    <source>
        <dbReference type="ARBA" id="ARBA00022574"/>
    </source>
</evidence>
<keyword evidence="2" id="KW-0677">Repeat</keyword>
<reference evidence="5" key="2">
    <citation type="submission" date="2011-06" db="UniProtKB">
        <authorList>
            <consortium name="Ensembl"/>
        </authorList>
    </citation>
    <scope>IDENTIFICATION</scope>
</reference>
<gene>
    <name evidence="5 7 8 9" type="primary">tep1</name>
</gene>
<dbReference type="Pfam" id="PF00400">
    <property type="entry name" value="WD40"/>
    <property type="match status" value="5"/>
</dbReference>
<feature type="repeat" description="WD" evidence="3">
    <location>
        <begin position="2105"/>
        <end position="2127"/>
    </location>
</feature>
<proteinExistence type="predicted"/>
<evidence type="ECO:0000259" key="4">
    <source>
        <dbReference type="PROSITE" id="PS50988"/>
    </source>
</evidence>
<dbReference type="GO" id="GO:0070034">
    <property type="term" value="F:telomerase RNA binding"/>
    <property type="evidence" value="ECO:0000318"/>
    <property type="project" value="GO_Central"/>
</dbReference>
<dbReference type="InterPro" id="IPR015943">
    <property type="entry name" value="WD40/YVTN_repeat-like_dom_sf"/>
</dbReference>
<feature type="repeat" description="WD" evidence="3">
    <location>
        <begin position="2130"/>
        <end position="2163"/>
    </location>
</feature>
<dbReference type="RefSeq" id="XP_012825586.2">
    <property type="nucleotide sequence ID" value="XM_012970132.3"/>
</dbReference>
<feature type="repeat" description="WD" evidence="3">
    <location>
        <begin position="1877"/>
        <end position="1918"/>
    </location>
</feature>
<dbReference type="PANTHER" id="PTHR44791:SF1">
    <property type="entry name" value="TELOMERASE PROTEIN COMPONENT 1"/>
    <property type="match status" value="1"/>
</dbReference>
<dbReference type="OrthoDB" id="427368at2759"/>
<dbReference type="Pfam" id="PF25047">
    <property type="entry name" value="Beta-prop_TEP1_2nd"/>
    <property type="match status" value="1"/>
</dbReference>
<dbReference type="RefSeq" id="XP_031747393.1">
    <property type="nucleotide sequence ID" value="XM_031891533.1"/>
</dbReference>
<dbReference type="Proteomes" id="UP000008143">
    <property type="component" value="Chromosome 1"/>
</dbReference>
<dbReference type="Pfam" id="PF19334">
    <property type="entry name" value="DUF5920"/>
    <property type="match status" value="1"/>
</dbReference>
<evidence type="ECO:0000313" key="6">
    <source>
        <dbReference type="Proteomes" id="UP000008143"/>
    </source>
</evidence>
<dbReference type="InterPro" id="IPR056828">
    <property type="entry name" value="Beta-prop_TEP1_C"/>
</dbReference>
<dbReference type="InterPro" id="IPR019775">
    <property type="entry name" value="WD40_repeat_CS"/>
</dbReference>
<dbReference type="Gene3D" id="2.130.10.10">
    <property type="entry name" value="YVTN repeat-like/Quinoprotein amine dehydrogenase"/>
    <property type="match status" value="6"/>
</dbReference>
<dbReference type="Ensembl" id="ENSXETT00000035244">
    <property type="protein sequence ID" value="ENSXETP00000035244"/>
    <property type="gene ID" value="ENSXETG00000001751"/>
</dbReference>
<evidence type="ECO:0000256" key="2">
    <source>
        <dbReference type="ARBA" id="ARBA00022737"/>
    </source>
</evidence>
<dbReference type="InterPro" id="IPR056829">
    <property type="entry name" value="Beta-prop_TEP1_2nd"/>
</dbReference>
<dbReference type="HOGENOM" id="CLU_000342_0_0_1"/>
<dbReference type="GeneTree" id="ENSGT00940000161338"/>
<evidence type="ECO:0000313" key="7">
    <source>
        <dbReference type="RefSeq" id="XP_012825586.2"/>
    </source>
</evidence>
<dbReference type="PROSITE" id="PS50082">
    <property type="entry name" value="WD_REPEATS_2"/>
    <property type="match status" value="10"/>
</dbReference>
<organism evidence="5">
    <name type="scientific">Xenopus tropicalis</name>
    <name type="common">Western clawed frog</name>
    <name type="synonym">Silurana tropicalis</name>
    <dbReference type="NCBI Taxonomy" id="8364"/>
    <lineage>
        <taxon>Eukaryota</taxon>
        <taxon>Metazoa</taxon>
        <taxon>Chordata</taxon>
        <taxon>Craniata</taxon>
        <taxon>Vertebrata</taxon>
        <taxon>Euteleostomi</taxon>
        <taxon>Amphibia</taxon>
        <taxon>Batrachia</taxon>
        <taxon>Anura</taxon>
        <taxon>Pipoidea</taxon>
        <taxon>Pipidae</taxon>
        <taxon>Xenopodinae</taxon>
        <taxon>Xenopus</taxon>
        <taxon>Silurana</taxon>
    </lineage>
</organism>
<keyword evidence="1 3" id="KW-0853">WD repeat</keyword>
<dbReference type="SUPFAM" id="SSF140864">
    <property type="entry name" value="TROVE domain-like"/>
    <property type="match status" value="1"/>
</dbReference>
<dbReference type="InterPro" id="IPR025139">
    <property type="entry name" value="DUF4062"/>
</dbReference>
<name>F6VGG5_XENTR</name>
<feature type="repeat" description="WD" evidence="3">
    <location>
        <begin position="2177"/>
        <end position="2211"/>
    </location>
</feature>
<evidence type="ECO:0000313" key="9">
    <source>
        <dbReference type="Xenbase" id="XB-GENE-495387"/>
    </source>
</evidence>
<dbReference type="Gene3D" id="3.40.50.300">
    <property type="entry name" value="P-loop containing nucleotide triphosphate hydrolases"/>
    <property type="match status" value="1"/>
</dbReference>
<dbReference type="InterPro" id="IPR027417">
    <property type="entry name" value="P-loop_NTPase"/>
</dbReference>
<dbReference type="InterPro" id="IPR052652">
    <property type="entry name" value="Telomerase_Complex_Comp"/>
</dbReference>
<evidence type="ECO:0000256" key="3">
    <source>
        <dbReference type="PROSITE-ProRule" id="PRU00221"/>
    </source>
</evidence>
<dbReference type="Pfam" id="PF05731">
    <property type="entry name" value="TROVE"/>
    <property type="match status" value="1"/>
</dbReference>
<dbReference type="InterPro" id="IPR037214">
    <property type="entry name" value="TROVE_dom_sf"/>
</dbReference>
<feature type="repeat" description="WD" evidence="3">
    <location>
        <begin position="2582"/>
        <end position="2621"/>
    </location>
</feature>
<reference evidence="5" key="1">
    <citation type="journal article" date="2010" name="Science">
        <title>The genome of the Western clawed frog Xenopus tropicalis.</title>
        <authorList>
            <person name="Hellsten U."/>
            <person name="Harland R.M."/>
            <person name="Gilchrist M.J."/>
            <person name="Hendrix D."/>
            <person name="Jurka J."/>
            <person name="Kapitonov V."/>
            <person name="Ovcharenko I."/>
            <person name="Putnam N.H."/>
            <person name="Shu S."/>
            <person name="Taher L."/>
            <person name="Blitz I.L."/>
            <person name="Blumberg B."/>
            <person name="Dichmann D.S."/>
            <person name="Dubchak I."/>
            <person name="Amaya E."/>
            <person name="Detter J.C."/>
            <person name="Fletcher R."/>
            <person name="Gerhard D.S."/>
            <person name="Goodstein D."/>
            <person name="Graves T."/>
            <person name="Grigoriev I.V."/>
            <person name="Grimwood J."/>
            <person name="Kawashima T."/>
            <person name="Lindquist E."/>
            <person name="Lucas S.M."/>
            <person name="Mead P.E."/>
            <person name="Mitros T."/>
            <person name="Ogino H."/>
            <person name="Ohta Y."/>
            <person name="Poliakov A.V."/>
            <person name="Pollet N."/>
            <person name="Robert J."/>
            <person name="Salamov A."/>
            <person name="Sater A.K."/>
            <person name="Schmutz J."/>
            <person name="Terry A."/>
            <person name="Vize P.D."/>
            <person name="Warren W.C."/>
            <person name="Wells D."/>
            <person name="Wills A."/>
            <person name="Wilson R.K."/>
            <person name="Zimmerman L.B."/>
            <person name="Zorn A.M."/>
            <person name="Grainger R."/>
            <person name="Grammer T."/>
            <person name="Khokha M.K."/>
            <person name="Richardson P.M."/>
            <person name="Rokhsar D.S."/>
        </authorList>
    </citation>
    <scope>NUCLEOTIDE SEQUENCE [LARGE SCALE GENOMIC DNA]</scope>
    <source>
        <strain evidence="5">Nigerian</strain>
    </source>
</reference>
<dbReference type="Gene3D" id="1.25.40.370">
    <property type="match status" value="1"/>
</dbReference>
<evidence type="ECO:0000313" key="8">
    <source>
        <dbReference type="RefSeq" id="XP_031747393.1"/>
    </source>
</evidence>
<reference evidence="7 8" key="3">
    <citation type="submission" date="2025-04" db="UniProtKB">
        <authorList>
            <consortium name="RefSeq"/>
        </authorList>
    </citation>
    <scope>IDENTIFICATION</scope>
    <source>
        <strain evidence="7 8">Nigerian</strain>
        <tissue evidence="7 8">Liver and blood</tissue>
    </source>
</reference>
<evidence type="ECO:0000313" key="5">
    <source>
        <dbReference type="Ensembl" id="ENSXETP00000035244"/>
    </source>
</evidence>
<dbReference type="Pfam" id="PF13271">
    <property type="entry name" value="DUF4062"/>
    <property type="match status" value="1"/>
</dbReference>